<sequence>MNNQRSVMLGRRGFVLTVAGTFCGVLFSGGRSLYAEIPKIRGIVRDLERDLIEKSRPMRDPSFLCRTAGDKTGLFRKTAGGEQPICRMNRMGRFIWETCNGKNTPREISRLIEQKCAVSHAKAYEDSLPFLVELKNAGAIRI</sequence>
<dbReference type="Pfam" id="PF05402">
    <property type="entry name" value="PqqD"/>
    <property type="match status" value="1"/>
</dbReference>
<dbReference type="Gene3D" id="1.10.10.1150">
    <property type="entry name" value="Coenzyme PQQ synthesis protein D (PqqD)"/>
    <property type="match status" value="1"/>
</dbReference>
<dbReference type="EMBL" id="JACNJD010000301">
    <property type="protein sequence ID" value="MBC8178676.1"/>
    <property type="molecule type" value="Genomic_DNA"/>
</dbReference>
<reference evidence="1 2" key="1">
    <citation type="submission" date="2020-08" db="EMBL/GenBank/DDBJ databases">
        <title>Bridging the membrane lipid divide: bacteria of the FCB group superphylum have the potential to synthesize archaeal ether lipids.</title>
        <authorList>
            <person name="Villanueva L."/>
            <person name="Von Meijenfeldt F.A.B."/>
            <person name="Westbye A.B."/>
            <person name="Yadav S."/>
            <person name="Hopmans E.C."/>
            <person name="Dutilh B.E."/>
            <person name="Sinninghe Damste J.S."/>
        </authorList>
    </citation>
    <scope>NUCLEOTIDE SEQUENCE [LARGE SCALE GENOMIC DNA]</scope>
    <source>
        <strain evidence="1">NIOZ-UU27</strain>
    </source>
</reference>
<name>A0A8J6N1N2_9DELT</name>
<organism evidence="1 2">
    <name type="scientific">Candidatus Desulfacyla euxinica</name>
    <dbReference type="NCBI Taxonomy" id="2841693"/>
    <lineage>
        <taxon>Bacteria</taxon>
        <taxon>Deltaproteobacteria</taxon>
        <taxon>Candidatus Desulfacyla</taxon>
    </lineage>
</organism>
<dbReference type="AlphaFoldDB" id="A0A8J6N1N2"/>
<comment type="caution">
    <text evidence="1">The sequence shown here is derived from an EMBL/GenBank/DDBJ whole genome shotgun (WGS) entry which is preliminary data.</text>
</comment>
<dbReference type="InterPro" id="IPR041881">
    <property type="entry name" value="PqqD_sf"/>
</dbReference>
<gene>
    <name evidence="1" type="ORF">H8E19_14830</name>
</gene>
<protein>
    <submittedName>
        <fullName evidence="1">PqqD family protein</fullName>
    </submittedName>
</protein>
<dbReference type="Proteomes" id="UP000650524">
    <property type="component" value="Unassembled WGS sequence"/>
</dbReference>
<proteinExistence type="predicted"/>
<evidence type="ECO:0000313" key="2">
    <source>
        <dbReference type="Proteomes" id="UP000650524"/>
    </source>
</evidence>
<evidence type="ECO:0000313" key="1">
    <source>
        <dbReference type="EMBL" id="MBC8178676.1"/>
    </source>
</evidence>
<accession>A0A8J6N1N2</accession>
<dbReference type="InterPro" id="IPR008792">
    <property type="entry name" value="PQQD"/>
</dbReference>